<name>A0A0A8Y7D5_ARUDO</name>
<organism evidence="1">
    <name type="scientific">Arundo donax</name>
    <name type="common">Giant reed</name>
    <name type="synonym">Donax arundinaceus</name>
    <dbReference type="NCBI Taxonomy" id="35708"/>
    <lineage>
        <taxon>Eukaryota</taxon>
        <taxon>Viridiplantae</taxon>
        <taxon>Streptophyta</taxon>
        <taxon>Embryophyta</taxon>
        <taxon>Tracheophyta</taxon>
        <taxon>Spermatophyta</taxon>
        <taxon>Magnoliopsida</taxon>
        <taxon>Liliopsida</taxon>
        <taxon>Poales</taxon>
        <taxon>Poaceae</taxon>
        <taxon>PACMAD clade</taxon>
        <taxon>Arundinoideae</taxon>
        <taxon>Arundineae</taxon>
        <taxon>Arundo</taxon>
    </lineage>
</organism>
<dbReference type="EMBL" id="GBRH01276870">
    <property type="protein sequence ID" value="JAD21025.1"/>
    <property type="molecule type" value="Transcribed_RNA"/>
</dbReference>
<evidence type="ECO:0000313" key="1">
    <source>
        <dbReference type="EMBL" id="JAD21025.1"/>
    </source>
</evidence>
<proteinExistence type="predicted"/>
<protein>
    <submittedName>
        <fullName evidence="1">Uncharacterized protein</fullName>
    </submittedName>
</protein>
<reference evidence="1" key="2">
    <citation type="journal article" date="2015" name="Data Brief">
        <title>Shoot transcriptome of the giant reed, Arundo donax.</title>
        <authorList>
            <person name="Barrero R.A."/>
            <person name="Guerrero F.D."/>
            <person name="Moolhuijzen P."/>
            <person name="Goolsby J.A."/>
            <person name="Tidwell J."/>
            <person name="Bellgard S.E."/>
            <person name="Bellgard M.I."/>
        </authorList>
    </citation>
    <scope>NUCLEOTIDE SEQUENCE</scope>
    <source>
        <tissue evidence="1">Shoot tissue taken approximately 20 cm above the soil surface</tissue>
    </source>
</reference>
<sequence>MCSDGLRGKMFSSAWVCSNYLQKQNYPGIIVVNQNKIKVKLLCWHFMGYIPYKQLEENKNKKQTRIQQHKL</sequence>
<accession>A0A0A8Y7D5</accession>
<dbReference type="AlphaFoldDB" id="A0A0A8Y7D5"/>
<reference evidence="1" key="1">
    <citation type="submission" date="2014-09" db="EMBL/GenBank/DDBJ databases">
        <authorList>
            <person name="Magalhaes I.L.F."/>
            <person name="Oliveira U."/>
            <person name="Santos F.R."/>
            <person name="Vidigal T.H.D.A."/>
            <person name="Brescovit A.D."/>
            <person name="Santos A.J."/>
        </authorList>
    </citation>
    <scope>NUCLEOTIDE SEQUENCE</scope>
    <source>
        <tissue evidence="1">Shoot tissue taken approximately 20 cm above the soil surface</tissue>
    </source>
</reference>